<dbReference type="RefSeq" id="WP_093942296.1">
    <property type="nucleotide sequence ID" value="NZ_CP022521.1"/>
</dbReference>
<feature type="binding site" evidence="11">
    <location>
        <position position="43"/>
    </location>
    <ligand>
        <name>[4Fe-4S] cluster</name>
        <dbReference type="ChEBI" id="CHEBI:49883"/>
    </ligand>
</feature>
<feature type="binding site" evidence="11">
    <location>
        <position position="11"/>
    </location>
    <ligand>
        <name>[4Fe-4S] cluster</name>
        <dbReference type="ChEBI" id="CHEBI:49883"/>
    </ligand>
</feature>
<feature type="binding site" evidence="11">
    <location>
        <position position="37"/>
    </location>
    <ligand>
        <name>[4Fe-4S] cluster</name>
        <dbReference type="ChEBI" id="CHEBI:49883"/>
    </ligand>
</feature>
<organism evidence="12 13">
    <name type="scientific">Actinoalloteichus hoggarensis</name>
    <dbReference type="NCBI Taxonomy" id="1470176"/>
    <lineage>
        <taxon>Bacteria</taxon>
        <taxon>Bacillati</taxon>
        <taxon>Actinomycetota</taxon>
        <taxon>Actinomycetes</taxon>
        <taxon>Pseudonocardiales</taxon>
        <taxon>Pseudonocardiaceae</taxon>
        <taxon>Actinoalloteichus</taxon>
    </lineage>
</organism>
<evidence type="ECO:0000256" key="4">
    <source>
        <dbReference type="ARBA" id="ARBA00022723"/>
    </source>
</evidence>
<dbReference type="HAMAP" id="MF_01479">
    <property type="entry name" value="WhiB"/>
    <property type="match status" value="1"/>
</dbReference>
<evidence type="ECO:0000256" key="6">
    <source>
        <dbReference type="ARBA" id="ARBA00023014"/>
    </source>
</evidence>
<dbReference type="PANTHER" id="PTHR38839:SF6">
    <property type="entry name" value="TRANSCRIPTIONAL REGULATOR WHIB1"/>
    <property type="match status" value="1"/>
</dbReference>
<comment type="PTM">
    <text evidence="11">Upon Fe-S cluster removal intramolecular disulfide bonds are formed.</text>
</comment>
<dbReference type="GO" id="GO:0045892">
    <property type="term" value="P:negative regulation of DNA-templated transcription"/>
    <property type="evidence" value="ECO:0007669"/>
    <property type="project" value="TreeGrafter"/>
</dbReference>
<name>A0A221W569_9PSEU</name>
<evidence type="ECO:0000313" key="13">
    <source>
        <dbReference type="Proteomes" id="UP000204221"/>
    </source>
</evidence>
<dbReference type="EMBL" id="CP022521">
    <property type="protein sequence ID" value="ASO21060.1"/>
    <property type="molecule type" value="Genomic_DNA"/>
</dbReference>
<dbReference type="GO" id="GO:0046872">
    <property type="term" value="F:metal ion binding"/>
    <property type="evidence" value="ECO:0007669"/>
    <property type="project" value="UniProtKB-KW"/>
</dbReference>
<feature type="binding site" evidence="11">
    <location>
        <position position="34"/>
    </location>
    <ligand>
        <name>[4Fe-4S] cluster</name>
        <dbReference type="ChEBI" id="CHEBI:49883"/>
    </ligand>
</feature>
<gene>
    <name evidence="12" type="primary">whiB4</name>
    <name evidence="11" type="synonym">whiB</name>
    <name evidence="12" type="ORF">AHOG_17175</name>
</gene>
<dbReference type="Proteomes" id="UP000204221">
    <property type="component" value="Chromosome"/>
</dbReference>
<keyword evidence="11" id="KW-0963">Cytoplasm</keyword>
<evidence type="ECO:0000256" key="11">
    <source>
        <dbReference type="HAMAP-Rule" id="MF_01479"/>
    </source>
</evidence>
<evidence type="ECO:0000313" key="12">
    <source>
        <dbReference type="EMBL" id="ASO21060.1"/>
    </source>
</evidence>
<comment type="function">
    <text evidence="11">Acts as a transcriptional regulator. Probably redox-responsive. The apo- but not holo-form probably binds DNA.</text>
</comment>
<evidence type="ECO:0000256" key="10">
    <source>
        <dbReference type="ARBA" id="ARBA00023163"/>
    </source>
</evidence>
<sequence length="74" mass="8493">MTRDWRSKGECRKHDPEVFFPVSFRGVQNAKQICGRCPITEQCLTWALTTGEDHGIWGGTTSEERRALRRKKAA</sequence>
<evidence type="ECO:0000256" key="2">
    <source>
        <dbReference type="ARBA" id="ARBA00006597"/>
    </source>
</evidence>
<dbReference type="GO" id="GO:0047134">
    <property type="term" value="F:protein-disulfide reductase [NAD(P)H] activity"/>
    <property type="evidence" value="ECO:0007669"/>
    <property type="project" value="TreeGrafter"/>
</dbReference>
<protein>
    <recommendedName>
        <fullName evidence="11">Transcriptional regulator WhiB</fullName>
    </recommendedName>
</protein>
<comment type="PTM">
    <text evidence="11">The Fe-S cluster can be nitrosylated by nitric oxide (NO).</text>
</comment>
<dbReference type="KEGG" id="ahg:AHOG_17175"/>
<evidence type="ECO:0000256" key="9">
    <source>
        <dbReference type="ARBA" id="ARBA00023157"/>
    </source>
</evidence>
<dbReference type="OrthoDB" id="8104048at2"/>
<keyword evidence="8 11" id="KW-0238">DNA-binding</keyword>
<dbReference type="Pfam" id="PF02467">
    <property type="entry name" value="Whib"/>
    <property type="match status" value="1"/>
</dbReference>
<dbReference type="InterPro" id="IPR034768">
    <property type="entry name" value="4FE4S_WBL"/>
</dbReference>
<evidence type="ECO:0000256" key="5">
    <source>
        <dbReference type="ARBA" id="ARBA00023004"/>
    </source>
</evidence>
<dbReference type="PANTHER" id="PTHR38839">
    <property type="entry name" value="TRANSCRIPTIONAL REGULATOR WHID-RELATED"/>
    <property type="match status" value="1"/>
</dbReference>
<dbReference type="GO" id="GO:0045454">
    <property type="term" value="P:cell redox homeostasis"/>
    <property type="evidence" value="ECO:0007669"/>
    <property type="project" value="TreeGrafter"/>
</dbReference>
<keyword evidence="6 11" id="KW-0411">Iron-sulfur</keyword>
<dbReference type="GO" id="GO:0051539">
    <property type="term" value="F:4 iron, 4 sulfur cluster binding"/>
    <property type="evidence" value="ECO:0007669"/>
    <property type="project" value="UniProtKB-UniRule"/>
</dbReference>
<keyword evidence="9 11" id="KW-1015">Disulfide bond</keyword>
<accession>A0A221W569</accession>
<dbReference type="PROSITE" id="PS51674">
    <property type="entry name" value="4FE4S_WBL"/>
    <property type="match status" value="1"/>
</dbReference>
<keyword evidence="7 11" id="KW-0805">Transcription regulation</keyword>
<keyword evidence="3 11" id="KW-0004">4Fe-4S</keyword>
<keyword evidence="4 11" id="KW-0479">Metal-binding</keyword>
<comment type="subcellular location">
    <subcellularLocation>
        <location evidence="1 11">Cytoplasm</location>
    </subcellularLocation>
</comment>
<evidence type="ECO:0000256" key="1">
    <source>
        <dbReference type="ARBA" id="ARBA00004496"/>
    </source>
</evidence>
<keyword evidence="13" id="KW-1185">Reference proteome</keyword>
<comment type="similarity">
    <text evidence="2 11">Belongs to the WhiB family.</text>
</comment>
<dbReference type="GO" id="GO:0003677">
    <property type="term" value="F:DNA binding"/>
    <property type="evidence" value="ECO:0007669"/>
    <property type="project" value="UniProtKB-UniRule"/>
</dbReference>
<dbReference type="InterPro" id="IPR003482">
    <property type="entry name" value="Whib"/>
</dbReference>
<dbReference type="AlphaFoldDB" id="A0A221W569"/>
<keyword evidence="5 11" id="KW-0408">Iron</keyword>
<dbReference type="GO" id="GO:0005737">
    <property type="term" value="C:cytoplasm"/>
    <property type="evidence" value="ECO:0007669"/>
    <property type="project" value="UniProtKB-SubCell"/>
</dbReference>
<evidence type="ECO:0000256" key="3">
    <source>
        <dbReference type="ARBA" id="ARBA00022485"/>
    </source>
</evidence>
<comment type="cofactor">
    <cofactor evidence="11">
        <name>[4Fe-4S] cluster</name>
        <dbReference type="ChEBI" id="CHEBI:49883"/>
    </cofactor>
    <text evidence="11">Binds 1 [4Fe-4S] cluster per subunit. Following nitrosylation of the [4Fe-4S] cluster binds 1 [4Fe-8(NO)] cluster per subunit.</text>
</comment>
<reference evidence="12 13" key="1">
    <citation type="submission" date="2017-07" db="EMBL/GenBank/DDBJ databases">
        <title>Complete genome sequence of Actinoalloteichus hoggarensis DSM 45943, type strain of Actinoalloteichus hoggarensis.</title>
        <authorList>
            <person name="Ruckert C."/>
            <person name="Nouioui I."/>
            <person name="Willmese J."/>
            <person name="van Wezel G."/>
            <person name="Klenk H.-P."/>
            <person name="Kalinowski J."/>
            <person name="Zotchev S.B."/>
        </authorList>
    </citation>
    <scope>NUCLEOTIDE SEQUENCE [LARGE SCALE GENOMIC DNA]</scope>
    <source>
        <strain evidence="12 13">DSM 45943</strain>
    </source>
</reference>
<proteinExistence type="inferred from homology"/>
<evidence type="ECO:0000256" key="8">
    <source>
        <dbReference type="ARBA" id="ARBA00023125"/>
    </source>
</evidence>
<dbReference type="GO" id="GO:0035731">
    <property type="term" value="F:dinitrosyl-iron complex binding"/>
    <property type="evidence" value="ECO:0007669"/>
    <property type="project" value="UniProtKB-UniRule"/>
</dbReference>
<evidence type="ECO:0000256" key="7">
    <source>
        <dbReference type="ARBA" id="ARBA00023015"/>
    </source>
</evidence>
<keyword evidence="10 11" id="KW-0804">Transcription</keyword>